<dbReference type="Gene3D" id="2.60.40.1820">
    <property type="match status" value="1"/>
</dbReference>
<sequence length="150" mass="16892">MRQLYTLALVATLLLTACARPKDLIYRGVEHFGFKQSGITNTMLTVDLKLYNPNKYALMLKSSDVAVYINSSHVGQAYLRDKKLIPAKDTFILPVVLKVDLLHVIPNALQLLTKKEITLKLEGNIRAGRHGIFMVLPVTYEGKQKIDIKL</sequence>
<comment type="caution">
    <text evidence="3">The sequence shown here is derived from an EMBL/GenBank/DDBJ whole genome shotgun (WGS) entry which is preliminary data.</text>
</comment>
<evidence type="ECO:0000313" key="4">
    <source>
        <dbReference type="Proteomes" id="UP000239872"/>
    </source>
</evidence>
<gene>
    <name evidence="3" type="ORF">CJD36_022195</name>
</gene>
<feature type="signal peptide" evidence="1">
    <location>
        <begin position="1"/>
        <end position="19"/>
    </location>
</feature>
<dbReference type="PROSITE" id="PS51257">
    <property type="entry name" value="PROKAR_LIPOPROTEIN"/>
    <property type="match status" value="1"/>
</dbReference>
<name>A0A2S7SQF4_9BACT</name>
<evidence type="ECO:0000313" key="3">
    <source>
        <dbReference type="EMBL" id="PQJ08857.1"/>
    </source>
</evidence>
<dbReference type="Pfam" id="PF03168">
    <property type="entry name" value="LEA_2"/>
    <property type="match status" value="1"/>
</dbReference>
<accession>A0A2S7SQF4</accession>
<feature type="chain" id="PRO_5015739820" description="Late embryogenesis abundant protein LEA-2 subgroup domain-containing protein" evidence="1">
    <location>
        <begin position="20"/>
        <end position="150"/>
    </location>
</feature>
<dbReference type="AlphaFoldDB" id="A0A2S7SQF4"/>
<dbReference type="Proteomes" id="UP000239872">
    <property type="component" value="Unassembled WGS sequence"/>
</dbReference>
<dbReference type="RefSeq" id="WP_105041406.1">
    <property type="nucleotide sequence ID" value="NZ_PPSL01000011.1"/>
</dbReference>
<feature type="domain" description="Late embryogenesis abundant protein LEA-2 subgroup" evidence="2">
    <location>
        <begin position="48"/>
        <end position="139"/>
    </location>
</feature>
<organism evidence="3 4">
    <name type="scientific">Flavipsychrobacter stenotrophus</name>
    <dbReference type="NCBI Taxonomy" id="2077091"/>
    <lineage>
        <taxon>Bacteria</taxon>
        <taxon>Pseudomonadati</taxon>
        <taxon>Bacteroidota</taxon>
        <taxon>Chitinophagia</taxon>
        <taxon>Chitinophagales</taxon>
        <taxon>Chitinophagaceae</taxon>
        <taxon>Flavipsychrobacter</taxon>
    </lineage>
</organism>
<evidence type="ECO:0000259" key="2">
    <source>
        <dbReference type="Pfam" id="PF03168"/>
    </source>
</evidence>
<proteinExistence type="predicted"/>
<evidence type="ECO:0000256" key="1">
    <source>
        <dbReference type="SAM" id="SignalP"/>
    </source>
</evidence>
<dbReference type="SUPFAM" id="SSF117070">
    <property type="entry name" value="LEA14-like"/>
    <property type="match status" value="1"/>
</dbReference>
<reference evidence="3 4" key="1">
    <citation type="submission" date="2018-01" db="EMBL/GenBank/DDBJ databases">
        <title>A novel member of the phylum Bacteroidetes isolated from glacier ice.</title>
        <authorList>
            <person name="Liu Q."/>
            <person name="Xin Y.-H."/>
        </authorList>
    </citation>
    <scope>NUCLEOTIDE SEQUENCE [LARGE SCALE GENOMIC DNA]</scope>
    <source>
        <strain evidence="3 4">RB1R16</strain>
    </source>
</reference>
<keyword evidence="4" id="KW-1185">Reference proteome</keyword>
<protein>
    <recommendedName>
        <fullName evidence="2">Late embryogenesis abundant protein LEA-2 subgroup domain-containing protein</fullName>
    </recommendedName>
</protein>
<keyword evidence="1" id="KW-0732">Signal</keyword>
<dbReference type="OrthoDB" id="766446at2"/>
<dbReference type="InterPro" id="IPR004864">
    <property type="entry name" value="LEA_2"/>
</dbReference>
<dbReference type="EMBL" id="PPSL01000011">
    <property type="protein sequence ID" value="PQJ08857.1"/>
    <property type="molecule type" value="Genomic_DNA"/>
</dbReference>